<dbReference type="Proteomes" id="UP000254255">
    <property type="component" value="Unassembled WGS sequence"/>
</dbReference>
<gene>
    <name evidence="1" type="primary">cfaE</name>
    <name evidence="1" type="ORF">NCTC13148_03155</name>
</gene>
<dbReference type="EMBL" id="UGET01000004">
    <property type="protein sequence ID" value="STL82593.1"/>
    <property type="molecule type" value="Genomic_DNA"/>
</dbReference>
<accession>A0A377C4A1</accession>
<proteinExistence type="predicted"/>
<dbReference type="Gene3D" id="2.60.40.2520">
    <property type="entry name" value="CFA/I fimbrial subunit E, adhesin domain"/>
    <property type="match status" value="1"/>
</dbReference>
<dbReference type="Pfam" id="PF07434">
    <property type="entry name" value="CblD"/>
    <property type="match status" value="1"/>
</dbReference>
<reference evidence="1 2" key="1">
    <citation type="submission" date="2018-06" db="EMBL/GenBank/DDBJ databases">
        <authorList>
            <consortium name="Pathogen Informatics"/>
            <person name="Doyle S."/>
        </authorList>
    </citation>
    <scope>NUCLEOTIDE SEQUENCE [LARGE SCALE GENOMIC DNA]</scope>
    <source>
        <strain evidence="1 2">NCTC13148</strain>
    </source>
</reference>
<dbReference type="AlphaFoldDB" id="A0A377C4A1"/>
<evidence type="ECO:0000313" key="2">
    <source>
        <dbReference type="Proteomes" id="UP000254255"/>
    </source>
</evidence>
<evidence type="ECO:0000313" key="1">
    <source>
        <dbReference type="EMBL" id="STL82593.1"/>
    </source>
</evidence>
<protein>
    <submittedName>
        <fullName evidence="1">Putative minor pilin and initiator</fullName>
    </submittedName>
</protein>
<name>A0A377C4A1_ECOLX</name>
<dbReference type="InterPro" id="IPR043037">
    <property type="entry name" value="CfaE_adhesin"/>
</dbReference>
<organism evidence="1 2">
    <name type="scientific">Escherichia coli</name>
    <dbReference type="NCBI Taxonomy" id="562"/>
    <lineage>
        <taxon>Bacteria</taxon>
        <taxon>Pseudomonadati</taxon>
        <taxon>Pseudomonadota</taxon>
        <taxon>Gammaproteobacteria</taxon>
        <taxon>Enterobacterales</taxon>
        <taxon>Enterobacteriaceae</taxon>
        <taxon>Escherichia</taxon>
    </lineage>
</organism>
<sequence>MRWPVKLKGYMTVQVWEDGPCKGWYDKKRLDDGTGYQCKDTINNVGYLAKTKVLTLYIEQEEMKKLPIGGLWEGKVKLHFSYPATDYQADIKLNVLDPNHIDVFFPEFAHATPRVQLDLHPTGSVNGSNYAQDLTMLDMCLYDGFNGNAISYEIMLKDEGRPAAGRRDGYFSIYRQGRDHHRRGRTH</sequence>
<dbReference type="InterPro" id="IPR010888">
    <property type="entry name" value="CblD"/>
</dbReference>
<dbReference type="Gene3D" id="2.60.40.2040">
    <property type="entry name" value="CFA/I fimbrial subunit E, pilin domain"/>
    <property type="match status" value="1"/>
</dbReference>